<organism evidence="11 12">
    <name type="scientific">Candidatus Cryptobacteroides excrementipullorum</name>
    <dbReference type="NCBI Taxonomy" id="2840761"/>
    <lineage>
        <taxon>Bacteria</taxon>
        <taxon>Pseudomonadati</taxon>
        <taxon>Bacteroidota</taxon>
        <taxon>Bacteroidia</taxon>
        <taxon>Bacteroidales</taxon>
        <taxon>Candidatus Cryptobacteroides</taxon>
    </lineage>
</organism>
<evidence type="ECO:0000256" key="4">
    <source>
        <dbReference type="ARBA" id="ARBA00022723"/>
    </source>
</evidence>
<dbReference type="Pfam" id="PF03372">
    <property type="entry name" value="Exo_endo_phos"/>
    <property type="match status" value="1"/>
</dbReference>
<feature type="domain" description="Endonuclease/exonuclease/phosphatase" evidence="10">
    <location>
        <begin position="112"/>
        <end position="353"/>
    </location>
</feature>
<dbReference type="GO" id="GO:0004519">
    <property type="term" value="F:endonuclease activity"/>
    <property type="evidence" value="ECO:0007669"/>
    <property type="project" value="UniProtKB-KW"/>
</dbReference>
<feature type="transmembrane region" description="Helical" evidence="9">
    <location>
        <begin position="37"/>
        <end position="61"/>
    </location>
</feature>
<feature type="transmembrane region" description="Helical" evidence="9">
    <location>
        <begin position="12"/>
        <end position="31"/>
    </location>
</feature>
<name>A0A9D9IVA5_9BACT</name>
<keyword evidence="5" id="KW-0227">DNA damage</keyword>
<reference evidence="11" key="2">
    <citation type="journal article" date="2021" name="PeerJ">
        <title>Extensive microbial diversity within the chicken gut microbiome revealed by metagenomics and culture.</title>
        <authorList>
            <person name="Gilroy R."/>
            <person name="Ravi A."/>
            <person name="Getino M."/>
            <person name="Pursley I."/>
            <person name="Horton D.L."/>
            <person name="Alikhan N.F."/>
            <person name="Baker D."/>
            <person name="Gharbi K."/>
            <person name="Hall N."/>
            <person name="Watson M."/>
            <person name="Adriaenssens E.M."/>
            <person name="Foster-Nyarko E."/>
            <person name="Jarju S."/>
            <person name="Secka A."/>
            <person name="Antonio M."/>
            <person name="Oren A."/>
            <person name="Chaudhuri R.R."/>
            <person name="La Ragione R."/>
            <person name="Hildebrand F."/>
            <person name="Pallen M.J."/>
        </authorList>
    </citation>
    <scope>NUCLEOTIDE SEQUENCE</scope>
    <source>
        <strain evidence="11">2478</strain>
    </source>
</reference>
<evidence type="ECO:0000256" key="2">
    <source>
        <dbReference type="ARBA" id="ARBA00001946"/>
    </source>
</evidence>
<protein>
    <submittedName>
        <fullName evidence="11">Endonuclease/exonuclease/phosphatase family protein</fullName>
    </submittedName>
</protein>
<keyword evidence="7" id="KW-0460">Magnesium</keyword>
<accession>A0A9D9IVA5</accession>
<comment type="cofactor">
    <cofactor evidence="1">
        <name>Mn(2+)</name>
        <dbReference type="ChEBI" id="CHEBI:29035"/>
    </cofactor>
</comment>
<evidence type="ECO:0000256" key="9">
    <source>
        <dbReference type="SAM" id="Phobius"/>
    </source>
</evidence>
<dbReference type="SUPFAM" id="SSF56219">
    <property type="entry name" value="DNase I-like"/>
    <property type="match status" value="1"/>
</dbReference>
<dbReference type="AlphaFoldDB" id="A0A9D9IVA5"/>
<comment type="caution">
    <text evidence="11">The sequence shown here is derived from an EMBL/GenBank/DDBJ whole genome shotgun (WGS) entry which is preliminary data.</text>
</comment>
<keyword evidence="6" id="KW-0378">Hydrolase</keyword>
<dbReference type="Proteomes" id="UP000823771">
    <property type="component" value="Unassembled WGS sequence"/>
</dbReference>
<keyword evidence="11" id="KW-0255">Endonuclease</keyword>
<keyword evidence="4" id="KW-0479">Metal-binding</keyword>
<evidence type="ECO:0000256" key="3">
    <source>
        <dbReference type="ARBA" id="ARBA00022722"/>
    </source>
</evidence>
<sequence>MSRNRFTGITSRILMLILAGLQAMTYLSVLVNPSRVWVMTVFGLLFVPVSLLNAILLAWALKRRSKAFLIPLLALLPSAFFIGRYVQFPGNSGRRQSASSEDGGAMDTVSVVTYNVGRFASSSGMARWQDCADSVALFLKSCDADVICLQEFHAESISALKSFLERKFRGYKAEYYMNIGRRGCFGNVTLSRFPVRNKGVVSFEKSANMALYTDYSINGNNIRVYNCHLESYGLSLAKVVKSLRNHDREFFRRTEEKFKASISRRRQQVDQILQDIASSPVEALVCGDFNDNPMSYTYYRLSRGRSDSFVEAGSGFGATYAFLWPMLRIDYVLYPERFRGIWHKTFKIKYSDHYPVAADVLI</sequence>
<evidence type="ECO:0000256" key="7">
    <source>
        <dbReference type="ARBA" id="ARBA00022842"/>
    </source>
</evidence>
<dbReference type="CDD" id="cd09084">
    <property type="entry name" value="EEP-2"/>
    <property type="match status" value="1"/>
</dbReference>
<keyword evidence="8" id="KW-0234">DNA repair</keyword>
<evidence type="ECO:0000313" key="12">
    <source>
        <dbReference type="Proteomes" id="UP000823771"/>
    </source>
</evidence>
<proteinExistence type="predicted"/>
<dbReference type="PANTHER" id="PTHR15822:SF4">
    <property type="entry name" value="TYROSYL-DNA PHOSPHODIESTERASE 2"/>
    <property type="match status" value="1"/>
</dbReference>
<keyword evidence="9" id="KW-1133">Transmembrane helix</keyword>
<evidence type="ECO:0000256" key="6">
    <source>
        <dbReference type="ARBA" id="ARBA00022801"/>
    </source>
</evidence>
<dbReference type="EMBL" id="JADILZ010000079">
    <property type="protein sequence ID" value="MBO8478881.1"/>
    <property type="molecule type" value="Genomic_DNA"/>
</dbReference>
<dbReference type="GO" id="GO:0046872">
    <property type="term" value="F:metal ion binding"/>
    <property type="evidence" value="ECO:0007669"/>
    <property type="project" value="UniProtKB-KW"/>
</dbReference>
<evidence type="ECO:0000259" key="10">
    <source>
        <dbReference type="Pfam" id="PF03372"/>
    </source>
</evidence>
<evidence type="ECO:0000256" key="1">
    <source>
        <dbReference type="ARBA" id="ARBA00001936"/>
    </source>
</evidence>
<dbReference type="Gene3D" id="3.60.10.10">
    <property type="entry name" value="Endonuclease/exonuclease/phosphatase"/>
    <property type="match status" value="1"/>
</dbReference>
<comment type="cofactor">
    <cofactor evidence="2">
        <name>Mg(2+)</name>
        <dbReference type="ChEBI" id="CHEBI:18420"/>
    </cofactor>
</comment>
<reference evidence="11" key="1">
    <citation type="submission" date="2020-10" db="EMBL/GenBank/DDBJ databases">
        <authorList>
            <person name="Gilroy R."/>
        </authorList>
    </citation>
    <scope>NUCLEOTIDE SEQUENCE</scope>
    <source>
        <strain evidence="11">2478</strain>
    </source>
</reference>
<gene>
    <name evidence="11" type="ORF">IAB80_08355</name>
</gene>
<evidence type="ECO:0000256" key="8">
    <source>
        <dbReference type="ARBA" id="ARBA00023204"/>
    </source>
</evidence>
<dbReference type="InterPro" id="IPR005135">
    <property type="entry name" value="Endo/exonuclease/phosphatase"/>
</dbReference>
<evidence type="ECO:0000256" key="5">
    <source>
        <dbReference type="ARBA" id="ARBA00022763"/>
    </source>
</evidence>
<dbReference type="GO" id="GO:0016787">
    <property type="term" value="F:hydrolase activity"/>
    <property type="evidence" value="ECO:0007669"/>
    <property type="project" value="UniProtKB-KW"/>
</dbReference>
<dbReference type="InterPro" id="IPR051547">
    <property type="entry name" value="TDP2-like"/>
</dbReference>
<keyword evidence="9" id="KW-0812">Transmembrane</keyword>
<dbReference type="GO" id="GO:0006281">
    <property type="term" value="P:DNA repair"/>
    <property type="evidence" value="ECO:0007669"/>
    <property type="project" value="UniProtKB-KW"/>
</dbReference>
<keyword evidence="3" id="KW-0540">Nuclease</keyword>
<dbReference type="PANTHER" id="PTHR15822">
    <property type="entry name" value="TRAF AND TNF RECEPTOR-ASSOCIATED PROTEIN"/>
    <property type="match status" value="1"/>
</dbReference>
<dbReference type="InterPro" id="IPR036691">
    <property type="entry name" value="Endo/exonu/phosph_ase_sf"/>
</dbReference>
<evidence type="ECO:0000313" key="11">
    <source>
        <dbReference type="EMBL" id="MBO8478881.1"/>
    </source>
</evidence>
<feature type="transmembrane region" description="Helical" evidence="9">
    <location>
        <begin position="68"/>
        <end position="86"/>
    </location>
</feature>
<keyword evidence="9" id="KW-0472">Membrane</keyword>